<evidence type="ECO:0000259" key="1">
    <source>
        <dbReference type="Pfam" id="PF13966"/>
    </source>
</evidence>
<dbReference type="Proteomes" id="UP001237642">
    <property type="component" value="Unassembled WGS sequence"/>
</dbReference>
<name>A0AAD8J0S5_9APIA</name>
<evidence type="ECO:0000313" key="2">
    <source>
        <dbReference type="EMBL" id="KAK1394853.1"/>
    </source>
</evidence>
<keyword evidence="3" id="KW-1185">Reference proteome</keyword>
<dbReference type="EMBL" id="JAUIZM010000003">
    <property type="protein sequence ID" value="KAK1394853.1"/>
    <property type="molecule type" value="Genomic_DNA"/>
</dbReference>
<gene>
    <name evidence="2" type="ORF">POM88_013909</name>
</gene>
<dbReference type="InterPro" id="IPR026960">
    <property type="entry name" value="RVT-Znf"/>
</dbReference>
<accession>A0AAD8J0S5</accession>
<dbReference type="Pfam" id="PF13966">
    <property type="entry name" value="zf-RVT"/>
    <property type="match status" value="1"/>
</dbReference>
<proteinExistence type="predicted"/>
<dbReference type="AlphaFoldDB" id="A0AAD8J0S5"/>
<protein>
    <recommendedName>
        <fullName evidence="1">Reverse transcriptase zinc-binding domain-containing protein</fullName>
    </recommendedName>
</protein>
<evidence type="ECO:0000313" key="3">
    <source>
        <dbReference type="Proteomes" id="UP001237642"/>
    </source>
</evidence>
<dbReference type="PANTHER" id="PTHR33116">
    <property type="entry name" value="REVERSE TRANSCRIPTASE ZINC-BINDING DOMAIN-CONTAINING PROTEIN-RELATED-RELATED"/>
    <property type="match status" value="1"/>
</dbReference>
<reference evidence="2" key="1">
    <citation type="submission" date="2023-02" db="EMBL/GenBank/DDBJ databases">
        <title>Genome of toxic invasive species Heracleum sosnowskyi carries increased number of genes despite the absence of recent whole-genome duplications.</title>
        <authorList>
            <person name="Schelkunov M."/>
            <person name="Shtratnikova V."/>
            <person name="Makarenko M."/>
            <person name="Klepikova A."/>
            <person name="Omelchenko D."/>
            <person name="Novikova G."/>
            <person name="Obukhova E."/>
            <person name="Bogdanov V."/>
            <person name="Penin A."/>
            <person name="Logacheva M."/>
        </authorList>
    </citation>
    <scope>NUCLEOTIDE SEQUENCE</scope>
    <source>
        <strain evidence="2">Hsosn_3</strain>
        <tissue evidence="2">Leaf</tissue>
    </source>
</reference>
<sequence>MVVNVGGCSAIIQNGKFSIKKMYNQLRVTYTKVPWRRVFCRNKASPKALFITWLAAWNKLLTRDKLLVWKMVTNNICSLCGAAPESVEHLFFVCAYAKGIWSKVLDIIQFRRPVAGFKSKLEWAVKCERKHQLYLMLFAESVYHIWIERNSKIFKEKVRTPAAVFRDILFKVAVRANADQQRMLMV</sequence>
<reference evidence="2" key="2">
    <citation type="submission" date="2023-05" db="EMBL/GenBank/DDBJ databases">
        <authorList>
            <person name="Schelkunov M.I."/>
        </authorList>
    </citation>
    <scope>NUCLEOTIDE SEQUENCE</scope>
    <source>
        <strain evidence="2">Hsosn_3</strain>
        <tissue evidence="2">Leaf</tissue>
    </source>
</reference>
<feature type="domain" description="Reverse transcriptase zinc-binding" evidence="1">
    <location>
        <begin position="17"/>
        <end position="101"/>
    </location>
</feature>
<organism evidence="2 3">
    <name type="scientific">Heracleum sosnowskyi</name>
    <dbReference type="NCBI Taxonomy" id="360622"/>
    <lineage>
        <taxon>Eukaryota</taxon>
        <taxon>Viridiplantae</taxon>
        <taxon>Streptophyta</taxon>
        <taxon>Embryophyta</taxon>
        <taxon>Tracheophyta</taxon>
        <taxon>Spermatophyta</taxon>
        <taxon>Magnoliopsida</taxon>
        <taxon>eudicotyledons</taxon>
        <taxon>Gunneridae</taxon>
        <taxon>Pentapetalae</taxon>
        <taxon>asterids</taxon>
        <taxon>campanulids</taxon>
        <taxon>Apiales</taxon>
        <taxon>Apiaceae</taxon>
        <taxon>Apioideae</taxon>
        <taxon>apioid superclade</taxon>
        <taxon>Tordylieae</taxon>
        <taxon>Tordyliinae</taxon>
        <taxon>Heracleum</taxon>
    </lineage>
</organism>
<comment type="caution">
    <text evidence="2">The sequence shown here is derived from an EMBL/GenBank/DDBJ whole genome shotgun (WGS) entry which is preliminary data.</text>
</comment>
<dbReference type="PANTHER" id="PTHR33116:SF84">
    <property type="entry name" value="RNA-DIRECTED DNA POLYMERASE"/>
    <property type="match status" value="1"/>
</dbReference>